<protein>
    <submittedName>
        <fullName evidence="2">Pilus assembly protein PilX</fullName>
    </submittedName>
</protein>
<evidence type="ECO:0000313" key="2">
    <source>
        <dbReference type="EMBL" id="NJP01504.1"/>
    </source>
</evidence>
<gene>
    <name evidence="2" type="ORF">HBH25_11635</name>
</gene>
<reference evidence="2 3" key="1">
    <citation type="submission" date="2020-03" db="EMBL/GenBank/DDBJ databases">
        <authorList>
            <person name="Wang L."/>
            <person name="He N."/>
            <person name="Li Y."/>
            <person name="Fang Y."/>
            <person name="Zhang F."/>
        </authorList>
    </citation>
    <scope>NUCLEOTIDE SEQUENCE [LARGE SCALE GENOMIC DNA]</scope>
    <source>
        <strain evidence="3">hsmgli-8</strain>
    </source>
</reference>
<sequence length="155" mass="16306">MRQRGMALIVALVFLLLLTLLGLNSMQNATLQEKMSNSAQFRNQSFQLAEAALRVGEAAVSAPTYPLPLCASPAACAPPDTSKVTGPGTFGYVTWVSADAGGLYAVQRIGATTGAVWINGQSATLYRITAIGYVGSPDPDQSTARSVVESIYAKY</sequence>
<evidence type="ECO:0000259" key="1">
    <source>
        <dbReference type="Pfam" id="PF14341"/>
    </source>
</evidence>
<keyword evidence="3" id="KW-1185">Reference proteome</keyword>
<proteinExistence type="predicted"/>
<dbReference type="Pfam" id="PF14341">
    <property type="entry name" value="PilX_N"/>
    <property type="match status" value="1"/>
</dbReference>
<dbReference type="Proteomes" id="UP000746535">
    <property type="component" value="Unassembled WGS sequence"/>
</dbReference>
<accession>A0ABX0YH43</accession>
<dbReference type="EMBL" id="JAAVJI010000005">
    <property type="protein sequence ID" value="NJP01504.1"/>
    <property type="molecule type" value="Genomic_DNA"/>
</dbReference>
<evidence type="ECO:0000313" key="3">
    <source>
        <dbReference type="Proteomes" id="UP000746535"/>
    </source>
</evidence>
<dbReference type="InterPro" id="IPR025746">
    <property type="entry name" value="PilX_N_dom"/>
</dbReference>
<feature type="domain" description="Type 4 fimbrial biogenesis protein PilX N-terminal" evidence="1">
    <location>
        <begin position="4"/>
        <end position="54"/>
    </location>
</feature>
<name>A0ABX0YH43_9PSED</name>
<comment type="caution">
    <text evidence="2">The sequence shown here is derived from an EMBL/GenBank/DDBJ whole genome shotgun (WGS) entry which is preliminary data.</text>
</comment>
<organism evidence="2 3">
    <name type="scientific">Pseudomonas quercus</name>
    <dbReference type="NCBI Taxonomy" id="2722792"/>
    <lineage>
        <taxon>Bacteria</taxon>
        <taxon>Pseudomonadati</taxon>
        <taxon>Pseudomonadota</taxon>
        <taxon>Gammaproteobacteria</taxon>
        <taxon>Pseudomonadales</taxon>
        <taxon>Pseudomonadaceae</taxon>
        <taxon>Pseudomonas</taxon>
    </lineage>
</organism>